<evidence type="ECO:0000313" key="2">
    <source>
        <dbReference type="Proteomes" id="UP001473302"/>
    </source>
</evidence>
<protein>
    <submittedName>
        <fullName evidence="1">Uncharacterized protein</fullName>
    </submittedName>
</protein>
<proteinExistence type="predicted"/>
<sequence>MRGNSYITYDKQKSKVLSWGEKYNHENEDTVQIDISGERLYRLFKKGKDSWNPDDLFLFKAVSDFISLFVKQSMANTEPIRDTDAFHYVFAVPSEWEEEIREVLIRPIFVQANVISENVHKYRLLFCTDIESICYYLTQYQIDDRNLSRNTIIGVINILEENKVMIVLNSIMIENPLFDCSNSLLFPTLVASNSSFLTTNDVKNGIREFIKIKFFFNAQEETIQNIMEEVNRENSYRKLDEDEYSYFDEPFLNDKYISELDKKHAALITSIRPIDICAEISKHLPNNLKLLVQNDLVKNEPRILSTEHSATSSSIFLKSKPDAILNIGISFESTMLSYSLLDENGLVKEIWDHDYFVSDIQFIMFVDEKLSTITVDSMLLKRLFGTEDDLRDVIYTSNLVQKDDSSKKLRIATNAEGLFPVIQRSFNLQFPLKSFFVVAQLYEEYVQLTLNQVVTESGLENEYQEAIIMQEEIIPIPSICDTLCFNMWTNITEDNSLIQLCDIHTGYNDYELLEIFTLEKQAEFTNNLKEFIFKNSHQHYRSLYPKY</sequence>
<reference evidence="1 2" key="1">
    <citation type="submission" date="2024-04" db="EMBL/GenBank/DDBJ databases">
        <title>genome sequences of Mucor flavus KT1a and Helicostylum pulchrum KT1b strains isolated from the surface of a dry-aged beef.</title>
        <authorList>
            <person name="Toyotome T."/>
            <person name="Hosono M."/>
            <person name="Torimaru M."/>
            <person name="Fukuda K."/>
            <person name="Mikami N."/>
        </authorList>
    </citation>
    <scope>NUCLEOTIDE SEQUENCE [LARGE SCALE GENOMIC DNA]</scope>
    <source>
        <strain evidence="1 2">KT1a</strain>
    </source>
</reference>
<name>A0ABP9YXL0_9FUNG</name>
<comment type="caution">
    <text evidence="1">The sequence shown here is derived from an EMBL/GenBank/DDBJ whole genome shotgun (WGS) entry which is preliminary data.</text>
</comment>
<evidence type="ECO:0000313" key="1">
    <source>
        <dbReference type="EMBL" id="GAA5811577.1"/>
    </source>
</evidence>
<dbReference type="EMBL" id="BAABUK010000010">
    <property type="protein sequence ID" value="GAA5811577.1"/>
    <property type="molecule type" value="Genomic_DNA"/>
</dbReference>
<gene>
    <name evidence="1" type="ORF">MFLAVUS_005016</name>
</gene>
<dbReference type="Proteomes" id="UP001473302">
    <property type="component" value="Unassembled WGS sequence"/>
</dbReference>
<organism evidence="1 2">
    <name type="scientific">Mucor flavus</name>
    <dbReference type="NCBI Taxonomy" id="439312"/>
    <lineage>
        <taxon>Eukaryota</taxon>
        <taxon>Fungi</taxon>
        <taxon>Fungi incertae sedis</taxon>
        <taxon>Mucoromycota</taxon>
        <taxon>Mucoromycotina</taxon>
        <taxon>Mucoromycetes</taxon>
        <taxon>Mucorales</taxon>
        <taxon>Mucorineae</taxon>
        <taxon>Mucoraceae</taxon>
        <taxon>Mucor</taxon>
    </lineage>
</organism>
<keyword evidence="2" id="KW-1185">Reference proteome</keyword>
<accession>A0ABP9YXL0</accession>